<dbReference type="Pfam" id="PF16363">
    <property type="entry name" value="GDP_Man_Dehyd"/>
    <property type="match status" value="1"/>
</dbReference>
<protein>
    <recommendedName>
        <fullName evidence="3">GDP-mannose 4,6-dehydratase</fullName>
        <ecNumber evidence="3">4.2.1.47</ecNumber>
    </recommendedName>
</protein>
<gene>
    <name evidence="6" type="ORF">C8E89_12215</name>
</gene>
<evidence type="ECO:0000256" key="2">
    <source>
        <dbReference type="ARBA" id="ARBA00009263"/>
    </source>
</evidence>
<comment type="cofactor">
    <cofactor evidence="1">
        <name>NADP(+)</name>
        <dbReference type="ChEBI" id="CHEBI:58349"/>
    </cofactor>
</comment>
<evidence type="ECO:0000256" key="3">
    <source>
        <dbReference type="ARBA" id="ARBA00011989"/>
    </source>
</evidence>
<dbReference type="AlphaFoldDB" id="A0A318HCS9"/>
<dbReference type="PANTHER" id="PTHR43715">
    <property type="entry name" value="GDP-MANNOSE 4,6-DEHYDRATASE"/>
    <property type="match status" value="1"/>
</dbReference>
<accession>A0A318HCS9</accession>
<dbReference type="GO" id="GO:0008446">
    <property type="term" value="F:GDP-mannose 4,6-dehydratase activity"/>
    <property type="evidence" value="ECO:0007669"/>
    <property type="project" value="UniProtKB-EC"/>
</dbReference>
<name>A0A318HCS9_9MYCO</name>
<comment type="similarity">
    <text evidence="2">Belongs to the NAD(P)-dependent epimerase/dehydratase family. GDP-mannose 4,6-dehydratase subfamily.</text>
</comment>
<keyword evidence="4" id="KW-0456">Lyase</keyword>
<dbReference type="InterPro" id="IPR016040">
    <property type="entry name" value="NAD(P)-bd_dom"/>
</dbReference>
<dbReference type="SUPFAM" id="SSF51735">
    <property type="entry name" value="NAD(P)-binding Rossmann-fold domains"/>
    <property type="match status" value="1"/>
</dbReference>
<reference evidence="7" key="1">
    <citation type="submission" date="2018-05" db="EMBL/GenBank/DDBJ databases">
        <authorList>
            <person name="Deangelis K."/>
            <person name="Huntemann M."/>
            <person name="Clum A."/>
            <person name="Pillay M."/>
            <person name="Palaniappan K."/>
            <person name="Varghese N."/>
            <person name="Mikhailova N."/>
            <person name="Stamatis D."/>
            <person name="Reddy T."/>
            <person name="Daum C."/>
            <person name="Shapiro N."/>
            <person name="Ivanova N."/>
            <person name="Kyrpides N."/>
            <person name="Woyke T."/>
        </authorList>
    </citation>
    <scope>NUCLEOTIDE SEQUENCE [LARGE SCALE GENOMIC DNA]</scope>
    <source>
        <strain evidence="7">GAS496</strain>
    </source>
</reference>
<evidence type="ECO:0000313" key="7">
    <source>
        <dbReference type="Proteomes" id="UP000247781"/>
    </source>
</evidence>
<evidence type="ECO:0000259" key="5">
    <source>
        <dbReference type="Pfam" id="PF16363"/>
    </source>
</evidence>
<evidence type="ECO:0000256" key="1">
    <source>
        <dbReference type="ARBA" id="ARBA00001937"/>
    </source>
</evidence>
<dbReference type="InterPro" id="IPR006368">
    <property type="entry name" value="GDP_Man_deHydtase"/>
</dbReference>
<dbReference type="EMBL" id="QJJU01000022">
    <property type="protein sequence ID" value="PXX03355.1"/>
    <property type="molecule type" value="Genomic_DNA"/>
</dbReference>
<organism evidence="6 7">
    <name type="scientific">Mycolicibacterium moriokaense</name>
    <dbReference type="NCBI Taxonomy" id="39691"/>
    <lineage>
        <taxon>Bacteria</taxon>
        <taxon>Bacillati</taxon>
        <taxon>Actinomycetota</taxon>
        <taxon>Actinomycetes</taxon>
        <taxon>Mycobacteriales</taxon>
        <taxon>Mycobacteriaceae</taxon>
        <taxon>Mycolicibacterium</taxon>
    </lineage>
</organism>
<evidence type="ECO:0000256" key="4">
    <source>
        <dbReference type="ARBA" id="ARBA00023239"/>
    </source>
</evidence>
<reference evidence="6 7" key="2">
    <citation type="submission" date="2018-06" db="EMBL/GenBank/DDBJ databases">
        <title>Sequencing of bacterial isolates from soil warming experiment in Harvard Forest, Massachusetts, USA.</title>
        <authorList>
            <person name="Deangelis K.PhD."/>
        </authorList>
    </citation>
    <scope>NUCLEOTIDE SEQUENCE [LARGE SCALE GENOMIC DNA]</scope>
    <source>
        <strain evidence="6 7">GAS496</strain>
    </source>
</reference>
<proteinExistence type="inferred from homology"/>
<dbReference type="Proteomes" id="UP000247781">
    <property type="component" value="Unassembled WGS sequence"/>
</dbReference>
<dbReference type="Gene3D" id="3.40.50.720">
    <property type="entry name" value="NAD(P)-binding Rossmann-like Domain"/>
    <property type="match status" value="1"/>
</dbReference>
<dbReference type="PANTHER" id="PTHR43715:SF1">
    <property type="entry name" value="GDP-MANNOSE 4,6 DEHYDRATASE"/>
    <property type="match status" value="1"/>
</dbReference>
<sequence length="332" mass="35264">MRQLSDECLIPVQTTGQKTALITGVTGQDGYYMSRQLVDSGVTVHGIVGPHDGLESVAIGEVSTHKVNLADADAVLALVRRISPDYVFHLAGVSSVATSWSRPVYTTEVNALSTTALLEACVRVQDDSGHGIALVNASSAEVFAGCANSPQNEDSRISPTSPYGASKALGHMMCHIYRSKGLKASNAILFNHESPRRPTTFVTRKITAAAAAIADGAQDSLTLGNLSSQRDWGWAPDYVDAMIRMARSGRGDDFVVATGTAHSIADFVAAAFAAVGIEDWQSYVKTDSDLMRPADSAVMVGNPTRAEEILGWRRTMSFEGIVAAMVNADRTA</sequence>
<dbReference type="EC" id="4.2.1.47" evidence="3"/>
<dbReference type="Gene3D" id="3.90.25.10">
    <property type="entry name" value="UDP-galactose 4-epimerase, domain 1"/>
    <property type="match status" value="1"/>
</dbReference>
<keyword evidence="7" id="KW-1185">Reference proteome</keyword>
<feature type="domain" description="NAD(P)-binding" evidence="5">
    <location>
        <begin position="21"/>
        <end position="325"/>
    </location>
</feature>
<comment type="caution">
    <text evidence="6">The sequence shown here is derived from an EMBL/GenBank/DDBJ whole genome shotgun (WGS) entry which is preliminary data.</text>
</comment>
<dbReference type="GO" id="GO:0042351">
    <property type="term" value="P:'de novo' GDP-L-fucose biosynthetic process"/>
    <property type="evidence" value="ECO:0007669"/>
    <property type="project" value="TreeGrafter"/>
</dbReference>
<dbReference type="InterPro" id="IPR036291">
    <property type="entry name" value="NAD(P)-bd_dom_sf"/>
</dbReference>
<evidence type="ECO:0000313" key="6">
    <source>
        <dbReference type="EMBL" id="PXX03355.1"/>
    </source>
</evidence>